<sequence>MCGTTDGHKEQLLRTGALGSLRFNNNSLLKDDMLLLGSVAPWMLLVFLGQHLSLSSASVRSKTRGADRSVAPQSGRAQRSENKVAAIGRGKFTLKDKMQCTWTARDARGAVRLLVKCENPEARVKGGTTEMKCEYTAKPQSCPGFQSDPKSFWKQVARALKRLQGKVCRDERALVKAGMCKRAPRDAHFELDINSAVISAQSGDLETTPTTPQPRTSSTQSSTRPSTFSTSVRPSACSGRADHRKTAEEYCSSSWASVCSFFFSVLQNDC</sequence>
<proteinExistence type="inferred from homology"/>
<evidence type="ECO:0000256" key="2">
    <source>
        <dbReference type="ARBA" id="ARBA00008326"/>
    </source>
</evidence>
<dbReference type="AlphaFoldDB" id="A0AAV6Q779"/>
<dbReference type="InterPro" id="IPR010510">
    <property type="entry name" value="FGF1-bd"/>
</dbReference>
<keyword evidence="9" id="KW-1185">Reference proteome</keyword>
<comment type="similarity">
    <text evidence="2">Belongs to the fibroblast growth factor-binding protein family.</text>
</comment>
<dbReference type="GO" id="GO:0007267">
    <property type="term" value="P:cell-cell signaling"/>
    <property type="evidence" value="ECO:0007669"/>
    <property type="project" value="TreeGrafter"/>
</dbReference>
<comment type="caution">
    <text evidence="8">The sequence shown here is derived from an EMBL/GenBank/DDBJ whole genome shotgun (WGS) entry which is preliminary data.</text>
</comment>
<dbReference type="Pfam" id="PF06473">
    <property type="entry name" value="FGF-BP1"/>
    <property type="match status" value="1"/>
</dbReference>
<protein>
    <recommendedName>
        <fullName evidence="10">Fibroblast growth factor binding protein 1b</fullName>
    </recommendedName>
</protein>
<evidence type="ECO:0000313" key="9">
    <source>
        <dbReference type="Proteomes" id="UP000693946"/>
    </source>
</evidence>
<keyword evidence="5" id="KW-1015">Disulfide bond</keyword>
<accession>A0AAV6Q779</accession>
<evidence type="ECO:0000256" key="3">
    <source>
        <dbReference type="ARBA" id="ARBA00022525"/>
    </source>
</evidence>
<dbReference type="PANTHER" id="PTHR15258">
    <property type="entry name" value="FGF BINDING PROTEIN-RELATED"/>
    <property type="match status" value="1"/>
</dbReference>
<dbReference type="EMBL" id="JAGKHQ010000018">
    <property type="protein sequence ID" value="KAG7485912.1"/>
    <property type="molecule type" value="Genomic_DNA"/>
</dbReference>
<evidence type="ECO:0000256" key="5">
    <source>
        <dbReference type="ARBA" id="ARBA00023157"/>
    </source>
</evidence>
<comment type="subcellular location">
    <subcellularLocation>
        <location evidence="1">Secreted</location>
    </subcellularLocation>
</comment>
<dbReference type="PANTHER" id="PTHR15258:SF2">
    <property type="entry name" value="FIBROBLAST GROWTH FACTOR-BINDING PROTEIN 1"/>
    <property type="match status" value="1"/>
</dbReference>
<organism evidence="8 9">
    <name type="scientific">Solea senegalensis</name>
    <name type="common">Senegalese sole</name>
    <dbReference type="NCBI Taxonomy" id="28829"/>
    <lineage>
        <taxon>Eukaryota</taxon>
        <taxon>Metazoa</taxon>
        <taxon>Chordata</taxon>
        <taxon>Craniata</taxon>
        <taxon>Vertebrata</taxon>
        <taxon>Euteleostomi</taxon>
        <taxon>Actinopterygii</taxon>
        <taxon>Neopterygii</taxon>
        <taxon>Teleostei</taxon>
        <taxon>Neoteleostei</taxon>
        <taxon>Acanthomorphata</taxon>
        <taxon>Carangaria</taxon>
        <taxon>Pleuronectiformes</taxon>
        <taxon>Pleuronectoidei</taxon>
        <taxon>Soleidae</taxon>
        <taxon>Solea</taxon>
    </lineage>
</organism>
<feature type="compositionally biased region" description="Low complexity" evidence="7">
    <location>
        <begin position="207"/>
        <end position="235"/>
    </location>
</feature>
<keyword evidence="3" id="KW-0964">Secreted</keyword>
<evidence type="ECO:0000313" key="8">
    <source>
        <dbReference type="EMBL" id="KAG7485912.1"/>
    </source>
</evidence>
<keyword evidence="4" id="KW-0732">Signal</keyword>
<feature type="region of interest" description="Disordered" evidence="7">
    <location>
        <begin position="200"/>
        <end position="239"/>
    </location>
</feature>
<name>A0AAV6Q779_SOLSE</name>
<dbReference type="Proteomes" id="UP000693946">
    <property type="component" value="Linkage Group LG6"/>
</dbReference>
<reference evidence="8 9" key="1">
    <citation type="journal article" date="2021" name="Sci. Rep.">
        <title>Chromosome anchoring in Senegalese sole (Solea senegalensis) reveals sex-associated markers and genome rearrangements in flatfish.</title>
        <authorList>
            <person name="Guerrero-Cozar I."/>
            <person name="Gomez-Garrido J."/>
            <person name="Berbel C."/>
            <person name="Martinez-Blanch J.F."/>
            <person name="Alioto T."/>
            <person name="Claros M.G."/>
            <person name="Gagnaire P.A."/>
            <person name="Manchado M."/>
        </authorList>
    </citation>
    <scope>NUCLEOTIDE SEQUENCE [LARGE SCALE GENOMIC DNA]</scope>
    <source>
        <strain evidence="8">Sse05_10M</strain>
    </source>
</reference>
<dbReference type="GO" id="GO:0019838">
    <property type="term" value="F:growth factor binding"/>
    <property type="evidence" value="ECO:0007669"/>
    <property type="project" value="UniProtKB-KW"/>
</dbReference>
<dbReference type="GO" id="GO:0005576">
    <property type="term" value="C:extracellular region"/>
    <property type="evidence" value="ECO:0007669"/>
    <property type="project" value="UniProtKB-SubCell"/>
</dbReference>
<evidence type="ECO:0000256" key="1">
    <source>
        <dbReference type="ARBA" id="ARBA00004613"/>
    </source>
</evidence>
<evidence type="ECO:0000256" key="6">
    <source>
        <dbReference type="ARBA" id="ARBA00023183"/>
    </source>
</evidence>
<gene>
    <name evidence="8" type="ORF">JOB18_020949</name>
</gene>
<evidence type="ECO:0000256" key="7">
    <source>
        <dbReference type="SAM" id="MobiDB-lite"/>
    </source>
</evidence>
<keyword evidence="6" id="KW-0340">Growth factor binding</keyword>
<evidence type="ECO:0000256" key="4">
    <source>
        <dbReference type="ARBA" id="ARBA00022729"/>
    </source>
</evidence>
<feature type="region of interest" description="Disordered" evidence="7">
    <location>
        <begin position="58"/>
        <end position="82"/>
    </location>
</feature>
<evidence type="ECO:0008006" key="10">
    <source>
        <dbReference type="Google" id="ProtNLM"/>
    </source>
</evidence>